<evidence type="ECO:0000313" key="1">
    <source>
        <dbReference type="EMBL" id="KRP58586.1"/>
    </source>
</evidence>
<dbReference type="PATRIC" id="fig|200450.4.peg.749"/>
<reference evidence="1 2" key="1">
    <citation type="submission" date="2015-02" db="EMBL/GenBank/DDBJ databases">
        <title>Two Pseudomonas sp. nov. isolated from raw milk.</title>
        <authorList>
            <person name="Wenning M."/>
            <person name="von Neubeck M."/>
            <person name="Huptas C."/>
            <person name="Scherer S."/>
        </authorList>
    </citation>
    <scope>NUCLEOTIDE SEQUENCE [LARGE SCALE GENOMIC DNA]</scope>
    <source>
        <strain evidence="1 2">DSM 14937</strain>
    </source>
</reference>
<dbReference type="Proteomes" id="UP000052019">
    <property type="component" value="Unassembled WGS sequence"/>
</dbReference>
<comment type="caution">
    <text evidence="1">The sequence shown here is derived from an EMBL/GenBank/DDBJ whole genome shotgun (WGS) entry which is preliminary data.</text>
</comment>
<proteinExistence type="predicted"/>
<accession>A0A0R2ZCZ3</accession>
<sequence length="88" mass="10054">MTRIQMRSNVWEGAGPLSQLIALSREIFIRHIRSLLLPLWQEVFVFRRALARLRGLRSGGGSMDADLHGMQHEDDGSGRCYTVDCIKR</sequence>
<evidence type="ECO:0000313" key="2">
    <source>
        <dbReference type="Proteomes" id="UP000052019"/>
    </source>
</evidence>
<dbReference type="EMBL" id="JYLK01000014">
    <property type="protein sequence ID" value="KRP58586.1"/>
    <property type="molecule type" value="Genomic_DNA"/>
</dbReference>
<gene>
    <name evidence="1" type="ORF">TU79_19050</name>
</gene>
<name>A0A0R2ZCZ3_9PSED</name>
<dbReference type="AlphaFoldDB" id="A0A0R2ZCZ3"/>
<protein>
    <submittedName>
        <fullName evidence="1">Uncharacterized protein</fullName>
    </submittedName>
</protein>
<organism evidence="1 2">
    <name type="scientific">Pseudomonas trivialis</name>
    <dbReference type="NCBI Taxonomy" id="200450"/>
    <lineage>
        <taxon>Bacteria</taxon>
        <taxon>Pseudomonadati</taxon>
        <taxon>Pseudomonadota</taxon>
        <taxon>Gammaproteobacteria</taxon>
        <taxon>Pseudomonadales</taxon>
        <taxon>Pseudomonadaceae</taxon>
        <taxon>Pseudomonas</taxon>
    </lineage>
</organism>